<feature type="region of interest" description="Disordered" evidence="1">
    <location>
        <begin position="67"/>
        <end position="122"/>
    </location>
</feature>
<evidence type="ECO:0000313" key="2">
    <source>
        <dbReference type="EMBL" id="ETO27714.1"/>
    </source>
</evidence>
<gene>
    <name evidence="2" type="ORF">RFI_09419</name>
</gene>
<keyword evidence="3" id="KW-1185">Reference proteome</keyword>
<accession>X6NPS8</accession>
<feature type="compositionally biased region" description="Basic and acidic residues" evidence="1">
    <location>
        <begin position="105"/>
        <end position="122"/>
    </location>
</feature>
<dbReference type="EMBL" id="ASPP01007091">
    <property type="protein sequence ID" value="ETO27714.1"/>
    <property type="molecule type" value="Genomic_DNA"/>
</dbReference>
<dbReference type="AlphaFoldDB" id="X6NPS8"/>
<protein>
    <submittedName>
        <fullName evidence="2">Uncharacterized protein</fullName>
    </submittedName>
</protein>
<dbReference type="Proteomes" id="UP000023152">
    <property type="component" value="Unassembled WGS sequence"/>
</dbReference>
<reference evidence="2 3" key="1">
    <citation type="journal article" date="2013" name="Curr. Biol.">
        <title>The Genome of the Foraminiferan Reticulomyxa filosa.</title>
        <authorList>
            <person name="Glockner G."/>
            <person name="Hulsmann N."/>
            <person name="Schleicher M."/>
            <person name="Noegel A.A."/>
            <person name="Eichinger L."/>
            <person name="Gallinger C."/>
            <person name="Pawlowski J."/>
            <person name="Sierra R."/>
            <person name="Euteneuer U."/>
            <person name="Pillet L."/>
            <person name="Moustafa A."/>
            <person name="Platzer M."/>
            <person name="Groth M."/>
            <person name="Szafranski K."/>
            <person name="Schliwa M."/>
        </authorList>
    </citation>
    <scope>NUCLEOTIDE SEQUENCE [LARGE SCALE GENOMIC DNA]</scope>
</reference>
<name>X6NPS8_RETFI</name>
<sequence>MHNKKLTEEEAYEQARFRMRDLLKQKQRIWEVYRRTKVLSDEEGRNLRLSIADQWTTHVSKQLEPTLKSQLMRKEDSMRTQPSMDSEKKLSPKQSSQSVVPYNTPEEKDGFPKTSKSEREETKFNADWEDKIKLLRFIEYTDYIAKNPHLGLKDPTELLLGVPKNVPERDEVRKRLLLQMARKDRRLKYLQKK</sequence>
<feature type="compositionally biased region" description="Polar residues" evidence="1">
    <location>
        <begin position="92"/>
        <end position="101"/>
    </location>
</feature>
<organism evidence="2 3">
    <name type="scientific">Reticulomyxa filosa</name>
    <dbReference type="NCBI Taxonomy" id="46433"/>
    <lineage>
        <taxon>Eukaryota</taxon>
        <taxon>Sar</taxon>
        <taxon>Rhizaria</taxon>
        <taxon>Retaria</taxon>
        <taxon>Foraminifera</taxon>
        <taxon>Monothalamids</taxon>
        <taxon>Reticulomyxidae</taxon>
        <taxon>Reticulomyxa</taxon>
    </lineage>
</organism>
<proteinExistence type="predicted"/>
<evidence type="ECO:0000256" key="1">
    <source>
        <dbReference type="SAM" id="MobiDB-lite"/>
    </source>
</evidence>
<evidence type="ECO:0000313" key="3">
    <source>
        <dbReference type="Proteomes" id="UP000023152"/>
    </source>
</evidence>
<comment type="caution">
    <text evidence="2">The sequence shown here is derived from an EMBL/GenBank/DDBJ whole genome shotgun (WGS) entry which is preliminary data.</text>
</comment>